<name>A0A699YJ14_HAELA</name>
<gene>
    <name evidence="1" type="ORF">HaLaN_00451</name>
</gene>
<keyword evidence="2" id="KW-1185">Reference proteome</keyword>
<dbReference type="Proteomes" id="UP000485058">
    <property type="component" value="Unassembled WGS sequence"/>
</dbReference>
<proteinExistence type="predicted"/>
<evidence type="ECO:0000313" key="1">
    <source>
        <dbReference type="EMBL" id="GFH05909.1"/>
    </source>
</evidence>
<sequence>METSLHYGLAEKQLCFKLREKITAAPGVELKGNGMFNTITGKLGYTGTLKACARLGADDKDSGSSPLTIGLGAFAAAQDTKAPPAPQLHLSVKKGLSVFDGPRTVITGKAFANYDPMVAKGYA</sequence>
<comment type="caution">
    <text evidence="1">The sequence shown here is derived from an EMBL/GenBank/DDBJ whole genome shotgun (WGS) entry which is preliminary data.</text>
</comment>
<accession>A0A699YJ14</accession>
<dbReference type="EMBL" id="BLLF01000013">
    <property type="protein sequence ID" value="GFH05909.1"/>
    <property type="molecule type" value="Genomic_DNA"/>
</dbReference>
<evidence type="ECO:0000313" key="2">
    <source>
        <dbReference type="Proteomes" id="UP000485058"/>
    </source>
</evidence>
<organism evidence="1 2">
    <name type="scientific">Haematococcus lacustris</name>
    <name type="common">Green alga</name>
    <name type="synonym">Haematococcus pluvialis</name>
    <dbReference type="NCBI Taxonomy" id="44745"/>
    <lineage>
        <taxon>Eukaryota</taxon>
        <taxon>Viridiplantae</taxon>
        <taxon>Chlorophyta</taxon>
        <taxon>core chlorophytes</taxon>
        <taxon>Chlorophyceae</taxon>
        <taxon>CS clade</taxon>
        <taxon>Chlamydomonadales</taxon>
        <taxon>Haematococcaceae</taxon>
        <taxon>Haematococcus</taxon>
    </lineage>
</organism>
<reference evidence="1 2" key="1">
    <citation type="submission" date="2020-02" db="EMBL/GenBank/DDBJ databases">
        <title>Draft genome sequence of Haematococcus lacustris strain NIES-144.</title>
        <authorList>
            <person name="Morimoto D."/>
            <person name="Nakagawa S."/>
            <person name="Yoshida T."/>
            <person name="Sawayama S."/>
        </authorList>
    </citation>
    <scope>NUCLEOTIDE SEQUENCE [LARGE SCALE GENOMIC DNA]</scope>
    <source>
        <strain evidence="1 2">NIES-144</strain>
    </source>
</reference>
<dbReference type="AlphaFoldDB" id="A0A699YJ14"/>
<protein>
    <submittedName>
        <fullName evidence="1">Uncharacterized protein</fullName>
    </submittedName>
</protein>